<dbReference type="Gene3D" id="2.40.128.20">
    <property type="match status" value="1"/>
</dbReference>
<dbReference type="PANTHER" id="PTHR10612">
    <property type="entry name" value="APOLIPOPROTEIN D"/>
    <property type="match status" value="1"/>
</dbReference>
<evidence type="ECO:0000256" key="2">
    <source>
        <dbReference type="PIRNR" id="PIRNR036893"/>
    </source>
</evidence>
<dbReference type="EMBL" id="JBHLXJ010000015">
    <property type="protein sequence ID" value="MFC0350901.1"/>
    <property type="molecule type" value="Genomic_DNA"/>
</dbReference>
<dbReference type="PANTHER" id="PTHR10612:SF34">
    <property type="entry name" value="APOLIPOPROTEIN D"/>
    <property type="match status" value="1"/>
</dbReference>
<comment type="caution">
    <text evidence="4">The sequence shown here is derived from an EMBL/GenBank/DDBJ whole genome shotgun (WGS) entry which is preliminary data.</text>
</comment>
<dbReference type="InterPro" id="IPR000566">
    <property type="entry name" value="Lipocln_cytosolic_FA-bd_dom"/>
</dbReference>
<dbReference type="RefSeq" id="WP_390213443.1">
    <property type="nucleotide sequence ID" value="NZ_JBHLXJ010000015.1"/>
</dbReference>
<dbReference type="PIRSF" id="PIRSF036893">
    <property type="entry name" value="Lipocalin_ApoD"/>
    <property type="match status" value="1"/>
</dbReference>
<dbReference type="InterPro" id="IPR002446">
    <property type="entry name" value="Lipocalin_bac"/>
</dbReference>
<accession>A0ABV6IGD2</accession>
<sequence length="189" mass="21623">MKTLLQTASTSRLRIKLIVACIVASASLLTACNENYAAMETVKQVELNRYLGKWYQVAFIPNSFQSMCIADTLAEYQLDDKDIRVINRCRTKDGSIEQANGIAKLVENSNNAKLRVSFFRPFYGNYWILDLDPNYQWVLVGEPSRKYAWILSRTPHLDSEIQKSILDKAETLGYQRSQFQISAQSNPLK</sequence>
<dbReference type="InterPro" id="IPR022271">
    <property type="entry name" value="Lipocalin_ApoD"/>
</dbReference>
<organism evidence="4 5">
    <name type="scientific">Undibacterium danionis</name>
    <dbReference type="NCBI Taxonomy" id="1812100"/>
    <lineage>
        <taxon>Bacteria</taxon>
        <taxon>Pseudomonadati</taxon>
        <taxon>Pseudomonadota</taxon>
        <taxon>Betaproteobacteria</taxon>
        <taxon>Burkholderiales</taxon>
        <taxon>Oxalobacteraceae</taxon>
        <taxon>Undibacterium</taxon>
    </lineage>
</organism>
<dbReference type="PRINTS" id="PR01171">
    <property type="entry name" value="BCTLIPOCALIN"/>
</dbReference>
<dbReference type="PROSITE" id="PS00213">
    <property type="entry name" value="LIPOCALIN"/>
    <property type="match status" value="1"/>
</dbReference>
<dbReference type="InterPro" id="IPR022272">
    <property type="entry name" value="Lipocalin_CS"/>
</dbReference>
<evidence type="ECO:0000256" key="1">
    <source>
        <dbReference type="ARBA" id="ARBA00006889"/>
    </source>
</evidence>
<feature type="chain" id="PRO_5045015284" description="Outer membrane lipoprotein Blc" evidence="2">
    <location>
        <begin position="32"/>
        <end position="189"/>
    </location>
</feature>
<dbReference type="CDD" id="cd19438">
    <property type="entry name" value="lipocalin_Blc-like"/>
    <property type="match status" value="1"/>
</dbReference>
<dbReference type="InterPro" id="IPR047202">
    <property type="entry name" value="Lipocalin_Blc-like_dom"/>
</dbReference>
<comment type="function">
    <text evidence="2">Involved in the storage or transport of lipids necessary for membrane maintenance under stressful conditions. Displays a binding preference for lysophospholipids.</text>
</comment>
<evidence type="ECO:0000313" key="4">
    <source>
        <dbReference type="EMBL" id="MFC0350901.1"/>
    </source>
</evidence>
<comment type="subunit">
    <text evidence="2">Homodimer.</text>
</comment>
<comment type="subcellular location">
    <subcellularLocation>
        <location evidence="2">Cell outer membrane</location>
    </subcellularLocation>
</comment>
<keyword evidence="2" id="KW-0472">Membrane</keyword>
<dbReference type="SUPFAM" id="SSF50814">
    <property type="entry name" value="Lipocalins"/>
    <property type="match status" value="1"/>
</dbReference>
<comment type="similarity">
    <text evidence="1 2">Belongs to the calycin superfamily. Lipocalin family.</text>
</comment>
<name>A0ABV6IGD2_9BURK</name>
<keyword evidence="2" id="KW-0998">Cell outer membrane</keyword>
<keyword evidence="2" id="KW-0449">Lipoprotein</keyword>
<dbReference type="Proteomes" id="UP001589844">
    <property type="component" value="Unassembled WGS sequence"/>
</dbReference>
<reference evidence="4 5" key="1">
    <citation type="submission" date="2024-09" db="EMBL/GenBank/DDBJ databases">
        <authorList>
            <person name="Sun Q."/>
            <person name="Mori K."/>
        </authorList>
    </citation>
    <scope>NUCLEOTIDE SEQUENCE [LARGE SCALE GENOMIC DNA]</scope>
    <source>
        <strain evidence="4 5">CCM 8677</strain>
    </source>
</reference>
<protein>
    <recommendedName>
        <fullName evidence="2">Outer membrane lipoprotein Blc</fullName>
    </recommendedName>
</protein>
<dbReference type="PROSITE" id="PS51257">
    <property type="entry name" value="PROKAR_LIPOPROTEIN"/>
    <property type="match status" value="1"/>
</dbReference>
<proteinExistence type="inferred from homology"/>
<dbReference type="Pfam" id="PF08212">
    <property type="entry name" value="Lipocalin_2"/>
    <property type="match status" value="1"/>
</dbReference>
<gene>
    <name evidence="4" type="ORF">ACFFJH_13880</name>
</gene>
<keyword evidence="2" id="KW-0446">Lipid-binding</keyword>
<evidence type="ECO:0000259" key="3">
    <source>
        <dbReference type="Pfam" id="PF08212"/>
    </source>
</evidence>
<feature type="domain" description="Lipocalin/cytosolic fatty-acid binding" evidence="3">
    <location>
        <begin position="45"/>
        <end position="183"/>
    </location>
</feature>
<dbReference type="InterPro" id="IPR012674">
    <property type="entry name" value="Calycin"/>
</dbReference>
<keyword evidence="2" id="KW-0732">Signal</keyword>
<feature type="signal peptide" evidence="2">
    <location>
        <begin position="1"/>
        <end position="31"/>
    </location>
</feature>
<keyword evidence="5" id="KW-1185">Reference proteome</keyword>
<evidence type="ECO:0000313" key="5">
    <source>
        <dbReference type="Proteomes" id="UP001589844"/>
    </source>
</evidence>